<dbReference type="Pfam" id="PF00005">
    <property type="entry name" value="ABC_tran"/>
    <property type="match status" value="2"/>
</dbReference>
<dbReference type="PROSITE" id="PS00211">
    <property type="entry name" value="ABC_TRANSPORTER_1"/>
    <property type="match status" value="2"/>
</dbReference>
<evidence type="ECO:0000256" key="2">
    <source>
        <dbReference type="ARBA" id="ARBA00022448"/>
    </source>
</evidence>
<feature type="domain" description="ABC transporter" evidence="6">
    <location>
        <begin position="41"/>
        <end position="263"/>
    </location>
</feature>
<dbReference type="EMBL" id="FNIL01000006">
    <property type="protein sequence ID" value="SDO06794.1"/>
    <property type="molecule type" value="Genomic_DNA"/>
</dbReference>
<reference evidence="8" key="1">
    <citation type="submission" date="2016-10" db="EMBL/GenBank/DDBJ databases">
        <authorList>
            <person name="Varghese N."/>
            <person name="Submissions S."/>
        </authorList>
    </citation>
    <scope>NUCLEOTIDE SEQUENCE [LARGE SCALE GENOMIC DNA]</scope>
    <source>
        <strain evidence="8">CGMCC 1.10369</strain>
    </source>
</reference>
<organism evidence="7 8">
    <name type="scientific">Alkalicoccus daliensis</name>
    <dbReference type="NCBI Taxonomy" id="745820"/>
    <lineage>
        <taxon>Bacteria</taxon>
        <taxon>Bacillati</taxon>
        <taxon>Bacillota</taxon>
        <taxon>Bacilli</taxon>
        <taxon>Bacillales</taxon>
        <taxon>Bacillaceae</taxon>
        <taxon>Alkalicoccus</taxon>
    </lineage>
</organism>
<dbReference type="OrthoDB" id="9778870at2"/>
<dbReference type="InterPro" id="IPR003439">
    <property type="entry name" value="ABC_transporter-like_ATP-bd"/>
</dbReference>
<keyword evidence="5" id="KW-1278">Translocase</keyword>
<dbReference type="PANTHER" id="PTHR46743:SF2">
    <property type="entry name" value="TEICHOIC ACIDS EXPORT ATP-BINDING PROTEIN TAGH"/>
    <property type="match status" value="1"/>
</dbReference>
<proteinExistence type="inferred from homology"/>
<sequence length="513" mass="57488">MAKSMEEQYQEENREVVIEAENLGVSFRSGTHTDDYKSFALKFLKREKDPEANKKFWPLRDLSFKGYQGEVLGIIGSNGSGKTTVCKMLSGILEKDEGKLKVNGRVSALFSLGMGFDKELTGRENAYLNGMMLGISKAKIDGFIQDIHEFSGLEQFLDRPIKTYSSGMKARLGFSVAAHLEPEILILDEALNTGDAAFGQKAADKMQELVAKAKMVILVTHSLKYARRNCDRLIWMDKGVIRAAGEPKKIVQMYKDSVPEQKPQMQKQLDIEKTKAKIKDRTIVKAENVGVRYVVNKEEFWALKNNTFEIKEGEIVGIIGHNGAGKSTMCKLMTNILTPDEGKLQLKGETTSLLGYGTGFNNQLTGKDNIYLNGMLLGIPKWKIHKDYEQIVDFSGIRRAIDKPVKNYSSGMQARLGFSIAATLQPDIFILDEALSTGDIAFKQKASEKIQEMIEMAKAVIIVSHSMGFVEKICTRAIWMDGGKILYDGEPEKAIQLYKEKYSVKKKARLKRN</sequence>
<keyword evidence="4 7" id="KW-0067">ATP-binding</keyword>
<dbReference type="SUPFAM" id="SSF52540">
    <property type="entry name" value="P-loop containing nucleoside triphosphate hydrolases"/>
    <property type="match status" value="2"/>
</dbReference>
<dbReference type="GO" id="GO:0140359">
    <property type="term" value="F:ABC-type transporter activity"/>
    <property type="evidence" value="ECO:0007669"/>
    <property type="project" value="InterPro"/>
</dbReference>
<evidence type="ECO:0000256" key="4">
    <source>
        <dbReference type="ARBA" id="ARBA00022840"/>
    </source>
</evidence>
<dbReference type="STRING" id="745820.SAMN04488053_106126"/>
<gene>
    <name evidence="7" type="ORF">SAMN04488053_106126</name>
</gene>
<evidence type="ECO:0000259" key="6">
    <source>
        <dbReference type="PROSITE" id="PS50893"/>
    </source>
</evidence>
<dbReference type="CDD" id="cd03220">
    <property type="entry name" value="ABC_KpsT_Wzt"/>
    <property type="match status" value="2"/>
</dbReference>
<dbReference type="Gene3D" id="3.40.50.300">
    <property type="entry name" value="P-loop containing nucleotide triphosphate hydrolases"/>
    <property type="match status" value="2"/>
</dbReference>
<dbReference type="InterPro" id="IPR017871">
    <property type="entry name" value="ABC_transporter-like_CS"/>
</dbReference>
<keyword evidence="3" id="KW-0547">Nucleotide-binding</keyword>
<evidence type="ECO:0000256" key="5">
    <source>
        <dbReference type="ARBA" id="ARBA00022967"/>
    </source>
</evidence>
<dbReference type="InterPro" id="IPR015860">
    <property type="entry name" value="ABC_transpr_TagH-like"/>
</dbReference>
<protein>
    <submittedName>
        <fullName evidence="7">Teichoic acid transport system ATP-binding protein</fullName>
    </submittedName>
</protein>
<dbReference type="PANTHER" id="PTHR46743">
    <property type="entry name" value="TEICHOIC ACIDS EXPORT ATP-BINDING PROTEIN TAGH"/>
    <property type="match status" value="1"/>
</dbReference>
<dbReference type="Proteomes" id="UP000198778">
    <property type="component" value="Unassembled WGS sequence"/>
</dbReference>
<dbReference type="GO" id="GO:0016020">
    <property type="term" value="C:membrane"/>
    <property type="evidence" value="ECO:0007669"/>
    <property type="project" value="InterPro"/>
</dbReference>
<keyword evidence="8" id="KW-1185">Reference proteome</keyword>
<accession>A0A1H0GIU4</accession>
<dbReference type="AlphaFoldDB" id="A0A1H0GIU4"/>
<evidence type="ECO:0000256" key="3">
    <source>
        <dbReference type="ARBA" id="ARBA00022741"/>
    </source>
</evidence>
<comment type="similarity">
    <text evidence="1">Belongs to the ABC transporter superfamily.</text>
</comment>
<evidence type="ECO:0000256" key="1">
    <source>
        <dbReference type="ARBA" id="ARBA00005417"/>
    </source>
</evidence>
<dbReference type="GO" id="GO:0016887">
    <property type="term" value="F:ATP hydrolysis activity"/>
    <property type="evidence" value="ECO:0007669"/>
    <property type="project" value="InterPro"/>
</dbReference>
<dbReference type="InterPro" id="IPR050683">
    <property type="entry name" value="Bact_Polysacc_Export_ATP-bd"/>
</dbReference>
<name>A0A1H0GIU4_9BACI</name>
<evidence type="ECO:0000313" key="7">
    <source>
        <dbReference type="EMBL" id="SDO06794.1"/>
    </source>
</evidence>
<dbReference type="PROSITE" id="PS50893">
    <property type="entry name" value="ABC_TRANSPORTER_2"/>
    <property type="match status" value="2"/>
</dbReference>
<dbReference type="InterPro" id="IPR003593">
    <property type="entry name" value="AAA+_ATPase"/>
</dbReference>
<dbReference type="InterPro" id="IPR027417">
    <property type="entry name" value="P-loop_NTPase"/>
</dbReference>
<feature type="domain" description="ABC transporter" evidence="6">
    <location>
        <begin position="284"/>
        <end position="507"/>
    </location>
</feature>
<evidence type="ECO:0000313" key="8">
    <source>
        <dbReference type="Proteomes" id="UP000198778"/>
    </source>
</evidence>
<dbReference type="RefSeq" id="WP_090843030.1">
    <property type="nucleotide sequence ID" value="NZ_FNIL01000006.1"/>
</dbReference>
<keyword evidence="2" id="KW-0813">Transport</keyword>
<dbReference type="SMART" id="SM00382">
    <property type="entry name" value="AAA"/>
    <property type="match status" value="2"/>
</dbReference>
<dbReference type="GO" id="GO:0005524">
    <property type="term" value="F:ATP binding"/>
    <property type="evidence" value="ECO:0007669"/>
    <property type="project" value="UniProtKB-KW"/>
</dbReference>